<comment type="caution">
    <text evidence="1">The sequence shown here is derived from an EMBL/GenBank/DDBJ whole genome shotgun (WGS) entry which is preliminary data.</text>
</comment>
<dbReference type="AlphaFoldDB" id="A0AAP0L9Q3"/>
<protein>
    <submittedName>
        <fullName evidence="1">Uncharacterized protein</fullName>
    </submittedName>
</protein>
<evidence type="ECO:0000313" key="1">
    <source>
        <dbReference type="EMBL" id="KAK9166443.1"/>
    </source>
</evidence>
<reference evidence="1 2" key="1">
    <citation type="submission" date="2024-01" db="EMBL/GenBank/DDBJ databases">
        <title>Genome assemblies of Stephania.</title>
        <authorList>
            <person name="Yang L."/>
        </authorList>
    </citation>
    <scope>NUCLEOTIDE SEQUENCE [LARGE SCALE GENOMIC DNA]</scope>
    <source>
        <strain evidence="1">JXDWG</strain>
        <tissue evidence="1">Leaf</tissue>
    </source>
</reference>
<gene>
    <name evidence="1" type="ORF">Scep_001634</name>
</gene>
<evidence type="ECO:0000313" key="2">
    <source>
        <dbReference type="Proteomes" id="UP001419268"/>
    </source>
</evidence>
<dbReference type="Proteomes" id="UP001419268">
    <property type="component" value="Unassembled WGS sequence"/>
</dbReference>
<accession>A0AAP0L9Q3</accession>
<keyword evidence="2" id="KW-1185">Reference proteome</keyword>
<proteinExistence type="predicted"/>
<sequence length="81" mass="8813">MVLSRISFTGLANPVASGLFVHLVLEVAAFFGKHDEVGEYKAAIADVEKRVGGAVEDVLAVVLVHNLLLRTRIRFGNNPFH</sequence>
<organism evidence="1 2">
    <name type="scientific">Stephania cephalantha</name>
    <dbReference type="NCBI Taxonomy" id="152367"/>
    <lineage>
        <taxon>Eukaryota</taxon>
        <taxon>Viridiplantae</taxon>
        <taxon>Streptophyta</taxon>
        <taxon>Embryophyta</taxon>
        <taxon>Tracheophyta</taxon>
        <taxon>Spermatophyta</taxon>
        <taxon>Magnoliopsida</taxon>
        <taxon>Ranunculales</taxon>
        <taxon>Menispermaceae</taxon>
        <taxon>Menispermoideae</taxon>
        <taxon>Cissampelideae</taxon>
        <taxon>Stephania</taxon>
    </lineage>
</organism>
<name>A0AAP0L9Q3_9MAGN</name>
<dbReference type="EMBL" id="JBBNAG010000001">
    <property type="protein sequence ID" value="KAK9166443.1"/>
    <property type="molecule type" value="Genomic_DNA"/>
</dbReference>